<dbReference type="Gene3D" id="2.60.40.1760">
    <property type="entry name" value="glycosyl hydrolase (family 31)"/>
    <property type="match status" value="1"/>
</dbReference>
<evidence type="ECO:0000259" key="3">
    <source>
        <dbReference type="Pfam" id="PF01055"/>
    </source>
</evidence>
<keyword evidence="2" id="KW-0378">Hydrolase</keyword>
<dbReference type="GO" id="GO:0005975">
    <property type="term" value="P:carbohydrate metabolic process"/>
    <property type="evidence" value="ECO:0007669"/>
    <property type="project" value="InterPro"/>
</dbReference>
<evidence type="ECO:0000259" key="4">
    <source>
        <dbReference type="Pfam" id="PF17137"/>
    </source>
</evidence>
<dbReference type="OrthoDB" id="176168at2"/>
<dbReference type="InterPro" id="IPR017853">
    <property type="entry name" value="GH"/>
</dbReference>
<dbReference type="InterPro" id="IPR051816">
    <property type="entry name" value="Glycosyl_Hydrolase_31"/>
</dbReference>
<dbReference type="Pfam" id="PF17137">
    <property type="entry name" value="DUF5110"/>
    <property type="match status" value="1"/>
</dbReference>
<feature type="domain" description="Glycoside hydrolase family 31 TIM barrel" evidence="3">
    <location>
        <begin position="360"/>
        <end position="669"/>
    </location>
</feature>
<keyword evidence="7" id="KW-1185">Reference proteome</keyword>
<comment type="similarity">
    <text evidence="1 2">Belongs to the glycosyl hydrolase 31 family.</text>
</comment>
<evidence type="ECO:0000313" key="7">
    <source>
        <dbReference type="Proteomes" id="UP000317646"/>
    </source>
</evidence>
<dbReference type="PANTHER" id="PTHR43863:SF2">
    <property type="entry name" value="MALTASE-GLUCOAMYLASE"/>
    <property type="match status" value="1"/>
</dbReference>
<dbReference type="SUPFAM" id="SSF51445">
    <property type="entry name" value="(Trans)glycosidases"/>
    <property type="match status" value="1"/>
</dbReference>
<feature type="domain" description="Glycosyl hydrolase family 31 C-terminal" evidence="5">
    <location>
        <begin position="678"/>
        <end position="765"/>
    </location>
</feature>
<evidence type="ECO:0000256" key="1">
    <source>
        <dbReference type="ARBA" id="ARBA00007806"/>
    </source>
</evidence>
<sequence length="876" mass="97465">MPFTRPALFRRYLLLALCWPGVALGQQFQRYVRTADRVTVTLADGQLVLRPVADNAIRLQFAKGPLPQLPELVFTAGAPVPAFKVTETAAALLLTTRQLSARLDKATGTVSYLDPAGRTFLREAPTPRLRAAPPVLGQANVVAEQAFEAAPDEVMLGLGQFQDGHFNLRGVTRQLTQVNTQTALPFIYSSKGYGLLWHQYGLTDFNPADAPIALEKQAEAAQAGTAVDATTATGTQKVAQDQATYTGTFTLPAAGPYSVLLDLGAMGNRHYVEIDGVACIDHRNFWLPPTASAQLPLAAGPHKVRVVCKANNTPRLTYKRVDARTTFRSPNAQLLDYVVFYGPQADAVIGSYRQLSGAVPMLPQWAYGFWQCRERYTSSAHLEATVAEFRQRQIPMDVIVQDWQYWGKYGWGVMQFDETHYPDPAALMQNLHAQHARFNISVWENLNKESAIGKSHVANHFYIPDSPWLDLTIPAARTAHWAAMNKNLFGYGVDSWWLDATEPENDALHGKQLAIGPGDFYRLTYPLFVNQAVYEGQRATTADKRVCILTRSAFLGQQRYGTINWSGDIGGTWDSFRRQVPAGLHFTITGQPYWTTDIGGFFRPGPSQYTDPQYNELLMRWYQWGAFTPIFRVHGYQTETEPWKNGPVVEANVRQLLDVRYRLLPYLYSEAWQVHSQGSTLMRPLVMDFRTDTAAARQAGEYLFGPAFLVAPVTAPGRTEWPVYLPKGGPWYSFWTGRRYAGGQTVAAPAPAATTPVFVRAGAIVPLGKRLQYTGQKTADTLEIRVYAGADGHFTLYEDAGDGYRYEQGEHRTIPFAWDEKRQTLTIGPAQGTYPGALPRRVFNLVWPSAANGLGAAFGMPQKQVVYTGKRLTIKQ</sequence>
<dbReference type="PANTHER" id="PTHR43863">
    <property type="entry name" value="HYDROLASE, PUTATIVE (AFU_ORTHOLOGUE AFUA_1G03140)-RELATED"/>
    <property type="match status" value="1"/>
</dbReference>
<dbReference type="InterPro" id="IPR033403">
    <property type="entry name" value="DUF5110"/>
</dbReference>
<dbReference type="CDD" id="cd06591">
    <property type="entry name" value="GH31_xylosidase_XylS"/>
    <property type="match status" value="1"/>
</dbReference>
<accession>A0A502HDQ2</accession>
<dbReference type="InterPro" id="IPR000322">
    <property type="entry name" value="Glyco_hydro_31_TIM"/>
</dbReference>
<dbReference type="GO" id="GO:0004553">
    <property type="term" value="F:hydrolase activity, hydrolyzing O-glycosyl compounds"/>
    <property type="evidence" value="ECO:0007669"/>
    <property type="project" value="InterPro"/>
</dbReference>
<dbReference type="SUPFAM" id="SSF74650">
    <property type="entry name" value="Galactose mutarotase-like"/>
    <property type="match status" value="1"/>
</dbReference>
<evidence type="ECO:0000256" key="2">
    <source>
        <dbReference type="RuleBase" id="RU361185"/>
    </source>
</evidence>
<dbReference type="GO" id="GO:0030246">
    <property type="term" value="F:carbohydrate binding"/>
    <property type="evidence" value="ECO:0007669"/>
    <property type="project" value="InterPro"/>
</dbReference>
<reference evidence="6 7" key="1">
    <citation type="journal article" date="2019" name="Environ. Microbiol.">
        <title>Species interactions and distinct microbial communities in high Arctic permafrost affected cryosols are associated with the CH4 and CO2 gas fluxes.</title>
        <authorList>
            <person name="Altshuler I."/>
            <person name="Hamel J."/>
            <person name="Turney S."/>
            <person name="Magnuson E."/>
            <person name="Levesque R."/>
            <person name="Greer C."/>
            <person name="Whyte L.G."/>
        </authorList>
    </citation>
    <scope>NUCLEOTIDE SEQUENCE [LARGE SCALE GENOMIC DNA]</scope>
    <source>
        <strain evidence="6 7">S9.2P</strain>
    </source>
</reference>
<gene>
    <name evidence="6" type="ORF">EAH73_00730</name>
</gene>
<dbReference type="EMBL" id="RCYZ01000001">
    <property type="protein sequence ID" value="TPG71812.1"/>
    <property type="molecule type" value="Genomic_DNA"/>
</dbReference>
<comment type="caution">
    <text evidence="6">The sequence shown here is derived from an EMBL/GenBank/DDBJ whole genome shotgun (WGS) entry which is preliminary data.</text>
</comment>
<proteinExistence type="inferred from homology"/>
<dbReference type="Pfam" id="PF01055">
    <property type="entry name" value="Glyco_hydro_31_2nd"/>
    <property type="match status" value="1"/>
</dbReference>
<dbReference type="AlphaFoldDB" id="A0A502HDQ2"/>
<keyword evidence="2" id="KW-0326">Glycosidase</keyword>
<dbReference type="Gene3D" id="2.60.40.1180">
    <property type="entry name" value="Golgi alpha-mannosidase II"/>
    <property type="match status" value="2"/>
</dbReference>
<dbReference type="Proteomes" id="UP000317646">
    <property type="component" value="Unassembled WGS sequence"/>
</dbReference>
<dbReference type="Gene3D" id="3.20.20.80">
    <property type="entry name" value="Glycosidases"/>
    <property type="match status" value="1"/>
</dbReference>
<dbReference type="InterPro" id="IPR011013">
    <property type="entry name" value="Gal_mutarotase_sf_dom"/>
</dbReference>
<organism evidence="6 7">
    <name type="scientific">Hymenobacter nivis</name>
    <dbReference type="NCBI Taxonomy" id="1850093"/>
    <lineage>
        <taxon>Bacteria</taxon>
        <taxon>Pseudomonadati</taxon>
        <taxon>Bacteroidota</taxon>
        <taxon>Cytophagia</taxon>
        <taxon>Cytophagales</taxon>
        <taxon>Hymenobacteraceae</taxon>
        <taxon>Hymenobacter</taxon>
    </lineage>
</organism>
<dbReference type="InterPro" id="IPR013780">
    <property type="entry name" value="Glyco_hydro_b"/>
</dbReference>
<feature type="domain" description="DUF5110" evidence="4">
    <location>
        <begin position="781"/>
        <end position="847"/>
    </location>
</feature>
<dbReference type="InterPro" id="IPR048395">
    <property type="entry name" value="Glyco_hydro_31_C"/>
</dbReference>
<evidence type="ECO:0000313" key="6">
    <source>
        <dbReference type="EMBL" id="TPG71812.1"/>
    </source>
</evidence>
<dbReference type="CDD" id="cd14752">
    <property type="entry name" value="GH31_N"/>
    <property type="match status" value="1"/>
</dbReference>
<dbReference type="Pfam" id="PF21365">
    <property type="entry name" value="Glyco_hydro_31_3rd"/>
    <property type="match status" value="1"/>
</dbReference>
<evidence type="ECO:0000259" key="5">
    <source>
        <dbReference type="Pfam" id="PF21365"/>
    </source>
</evidence>
<dbReference type="SUPFAM" id="SSF51011">
    <property type="entry name" value="Glycosyl hydrolase domain"/>
    <property type="match status" value="1"/>
</dbReference>
<protein>
    <submittedName>
        <fullName evidence="6">DUF5110 domain-containing protein</fullName>
    </submittedName>
</protein>
<name>A0A502HDQ2_9BACT</name>
<dbReference type="RefSeq" id="WP_140464396.1">
    <property type="nucleotide sequence ID" value="NZ_RCYZ01000001.1"/>
</dbReference>